<evidence type="ECO:0000256" key="8">
    <source>
        <dbReference type="ARBA" id="ARBA00023180"/>
    </source>
</evidence>
<dbReference type="STRING" id="1250231.SAMN04488552_3079"/>
<evidence type="ECO:0000256" key="4">
    <source>
        <dbReference type="ARBA" id="ARBA00022989"/>
    </source>
</evidence>
<sequence>MPIIRQISTFLLFLICSLHSFSQESDSLQRNKKLIIGVTETPPFVEKRPQGYAGLSIASWKMVNEQLQASYEFKEYESLESLLTGIENGEVDLSVNPITVTDNRMKRMEFSQPYFISHTSVVKRKESNVLNHVKNFFSWDFFSLIGLLLFVILIFGILVWAFERKRNPEEFGGSIKGIMQGFWWSAVTMTTVGYGDKAPKTTGGRVIGLIWMFIAVIIISSFTAGIASSLTVKSINEEITNIQDLERFEVTTVKSSSSQELLDLYNVRNTLVTNGVEGLNAVMNKKTKLFVYDEPILKFEIERLGLSDELEILGQSLKKDYYSYAFPKNSKLKKEIDPILVRTLKTMEWANLVKDYN</sequence>
<keyword evidence="11" id="KW-0732">Signal</keyword>
<evidence type="ECO:0000313" key="13">
    <source>
        <dbReference type="EMBL" id="SDS40943.1"/>
    </source>
</evidence>
<dbReference type="AlphaFoldDB" id="A0A1H1RZ23"/>
<accession>A0A1H1RZ23</accession>
<keyword evidence="9" id="KW-0407">Ion channel</keyword>
<organism evidence="13 14">
    <name type="scientific">Christiangramia echinicola</name>
    <dbReference type="NCBI Taxonomy" id="279359"/>
    <lineage>
        <taxon>Bacteria</taxon>
        <taxon>Pseudomonadati</taxon>
        <taxon>Bacteroidota</taxon>
        <taxon>Flavobacteriia</taxon>
        <taxon>Flavobacteriales</taxon>
        <taxon>Flavobacteriaceae</taxon>
        <taxon>Christiangramia</taxon>
    </lineage>
</organism>
<feature type="transmembrane region" description="Helical" evidence="10">
    <location>
        <begin position="206"/>
        <end position="227"/>
    </location>
</feature>
<dbReference type="EMBL" id="LT629745">
    <property type="protein sequence ID" value="SDS40943.1"/>
    <property type="molecule type" value="Genomic_DNA"/>
</dbReference>
<keyword evidence="3 10" id="KW-0812">Transmembrane</keyword>
<evidence type="ECO:0000256" key="9">
    <source>
        <dbReference type="ARBA" id="ARBA00023303"/>
    </source>
</evidence>
<dbReference type="SUPFAM" id="SSF81324">
    <property type="entry name" value="Voltage-gated potassium channels"/>
    <property type="match status" value="1"/>
</dbReference>
<keyword evidence="5" id="KW-0406">Ion transport</keyword>
<gene>
    <name evidence="13" type="ORF">SAMN04488552_3079</name>
</gene>
<keyword evidence="4 10" id="KW-1133">Transmembrane helix</keyword>
<dbReference type="RefSeq" id="WP_089663618.1">
    <property type="nucleotide sequence ID" value="NZ_LT629745.1"/>
</dbReference>
<dbReference type="Pfam" id="PF00060">
    <property type="entry name" value="Lig_chan"/>
    <property type="match status" value="1"/>
</dbReference>
<name>A0A1H1RZ23_9FLAO</name>
<keyword evidence="2" id="KW-0813">Transport</keyword>
<evidence type="ECO:0000256" key="10">
    <source>
        <dbReference type="SAM" id="Phobius"/>
    </source>
</evidence>
<keyword evidence="6 10" id="KW-0472">Membrane</keyword>
<protein>
    <submittedName>
        <fullName evidence="13">Ligand-gated ion channel</fullName>
    </submittedName>
</protein>
<evidence type="ECO:0000313" key="14">
    <source>
        <dbReference type="Proteomes" id="UP000198858"/>
    </source>
</evidence>
<dbReference type="Pfam" id="PF00497">
    <property type="entry name" value="SBP_bac_3"/>
    <property type="match status" value="1"/>
</dbReference>
<dbReference type="SUPFAM" id="SSF53850">
    <property type="entry name" value="Periplasmic binding protein-like II"/>
    <property type="match status" value="1"/>
</dbReference>
<evidence type="ECO:0000256" key="7">
    <source>
        <dbReference type="ARBA" id="ARBA00023170"/>
    </source>
</evidence>
<proteinExistence type="predicted"/>
<evidence type="ECO:0000256" key="11">
    <source>
        <dbReference type="SAM" id="SignalP"/>
    </source>
</evidence>
<dbReference type="SMART" id="SM00062">
    <property type="entry name" value="PBPb"/>
    <property type="match status" value="1"/>
</dbReference>
<feature type="transmembrane region" description="Helical" evidence="10">
    <location>
        <begin position="141"/>
        <end position="162"/>
    </location>
</feature>
<dbReference type="InterPro" id="IPR001320">
    <property type="entry name" value="Iontro_rcpt_C"/>
</dbReference>
<dbReference type="InterPro" id="IPR001638">
    <property type="entry name" value="Solute-binding_3/MltF_N"/>
</dbReference>
<evidence type="ECO:0000256" key="6">
    <source>
        <dbReference type="ARBA" id="ARBA00023136"/>
    </source>
</evidence>
<dbReference type="PRINTS" id="PR00169">
    <property type="entry name" value="KCHANNEL"/>
</dbReference>
<evidence type="ECO:0000259" key="12">
    <source>
        <dbReference type="SMART" id="SM00062"/>
    </source>
</evidence>
<feature type="chain" id="PRO_5009259481" evidence="11">
    <location>
        <begin position="23"/>
        <end position="357"/>
    </location>
</feature>
<keyword evidence="14" id="KW-1185">Reference proteome</keyword>
<dbReference type="GO" id="GO:0015276">
    <property type="term" value="F:ligand-gated monoatomic ion channel activity"/>
    <property type="evidence" value="ECO:0007669"/>
    <property type="project" value="InterPro"/>
</dbReference>
<evidence type="ECO:0000256" key="1">
    <source>
        <dbReference type="ARBA" id="ARBA00004141"/>
    </source>
</evidence>
<dbReference type="InterPro" id="IPR015683">
    <property type="entry name" value="Ionotropic_Glu_rcpt"/>
</dbReference>
<dbReference type="Gene3D" id="1.10.287.70">
    <property type="match status" value="1"/>
</dbReference>
<dbReference type="PANTHER" id="PTHR18966">
    <property type="entry name" value="IONOTROPIC GLUTAMATE RECEPTOR"/>
    <property type="match status" value="1"/>
</dbReference>
<feature type="signal peptide" evidence="11">
    <location>
        <begin position="1"/>
        <end position="22"/>
    </location>
</feature>
<feature type="domain" description="Solute-binding protein family 3/N-terminal" evidence="12">
    <location>
        <begin position="33"/>
        <end position="355"/>
    </location>
</feature>
<evidence type="ECO:0000256" key="3">
    <source>
        <dbReference type="ARBA" id="ARBA00022692"/>
    </source>
</evidence>
<dbReference type="Gene3D" id="3.40.190.10">
    <property type="entry name" value="Periplasmic binding protein-like II"/>
    <property type="match status" value="2"/>
</dbReference>
<feature type="transmembrane region" description="Helical" evidence="10">
    <location>
        <begin position="174"/>
        <end position="194"/>
    </location>
</feature>
<comment type="subcellular location">
    <subcellularLocation>
        <location evidence="1">Membrane</location>
        <topology evidence="1">Multi-pass membrane protein</topology>
    </subcellularLocation>
</comment>
<keyword evidence="7" id="KW-0675">Receptor</keyword>
<keyword evidence="8" id="KW-0325">Glycoprotein</keyword>
<reference evidence="13 14" key="1">
    <citation type="submission" date="2016-10" db="EMBL/GenBank/DDBJ databases">
        <authorList>
            <person name="Varghese N."/>
            <person name="Submissions S."/>
        </authorList>
    </citation>
    <scope>NUCLEOTIDE SEQUENCE [LARGE SCALE GENOMIC DNA]</scope>
    <source>
        <strain evidence="13 14">Mar_2010_102</strain>
    </source>
</reference>
<evidence type="ECO:0000256" key="2">
    <source>
        <dbReference type="ARBA" id="ARBA00022448"/>
    </source>
</evidence>
<dbReference type="GO" id="GO:0016020">
    <property type="term" value="C:membrane"/>
    <property type="evidence" value="ECO:0007669"/>
    <property type="project" value="UniProtKB-SubCell"/>
</dbReference>
<evidence type="ECO:0000256" key="5">
    <source>
        <dbReference type="ARBA" id="ARBA00023065"/>
    </source>
</evidence>
<dbReference type="Proteomes" id="UP000198858">
    <property type="component" value="Chromosome I"/>
</dbReference>